<dbReference type="EMBL" id="MT143636">
    <property type="protein sequence ID" value="QJA99230.1"/>
    <property type="molecule type" value="Genomic_DNA"/>
</dbReference>
<dbReference type="AlphaFoldDB" id="A0A6M3LV42"/>
<protein>
    <submittedName>
        <fullName evidence="2">Uncharacterized protein</fullName>
    </submittedName>
</protein>
<proteinExistence type="predicted"/>
<accession>A0A6M3LV42</accession>
<feature type="compositionally biased region" description="Polar residues" evidence="1">
    <location>
        <begin position="35"/>
        <end position="44"/>
    </location>
</feature>
<sequence length="216" mass="24222">MTLLSEILEIRNGRLIIGDADFKEEEHPRVKSGQEAGQFTSSSGGEKADKSIKNSIEIVKGLITSGGDIGSLKISEEEKSFLKSTVEDKPYELYRGVHLMKFRMTPEQFSQAKQLKEGDSAPSFLSKKGNSYSSSTKSANVAKYYAKEGHIEIVLKTVVGKNNILVDTTNLKKILIENNKESLLPDEDYDYFKRDKEVILEEPIKYAVHSIKVNKK</sequence>
<reference evidence="2" key="1">
    <citation type="submission" date="2020-03" db="EMBL/GenBank/DDBJ databases">
        <title>The deep terrestrial virosphere.</title>
        <authorList>
            <person name="Holmfeldt K."/>
            <person name="Nilsson E."/>
            <person name="Simone D."/>
            <person name="Lopez-Fernandez M."/>
            <person name="Wu X."/>
            <person name="de Brujin I."/>
            <person name="Lundin D."/>
            <person name="Andersson A."/>
            <person name="Bertilsson S."/>
            <person name="Dopson M."/>
        </authorList>
    </citation>
    <scope>NUCLEOTIDE SEQUENCE</scope>
    <source>
        <strain evidence="2">MM171A01247</strain>
    </source>
</reference>
<evidence type="ECO:0000256" key="1">
    <source>
        <dbReference type="SAM" id="MobiDB-lite"/>
    </source>
</evidence>
<evidence type="ECO:0000313" key="2">
    <source>
        <dbReference type="EMBL" id="QJA99230.1"/>
    </source>
</evidence>
<name>A0A6M3LV42_9ZZZZ</name>
<gene>
    <name evidence="2" type="ORF">MM171A01247_0015</name>
</gene>
<organism evidence="2">
    <name type="scientific">viral metagenome</name>
    <dbReference type="NCBI Taxonomy" id="1070528"/>
    <lineage>
        <taxon>unclassified sequences</taxon>
        <taxon>metagenomes</taxon>
        <taxon>organismal metagenomes</taxon>
    </lineage>
</organism>
<feature type="region of interest" description="Disordered" evidence="1">
    <location>
        <begin position="26"/>
        <end position="48"/>
    </location>
</feature>